<evidence type="ECO:0000259" key="3">
    <source>
        <dbReference type="PROSITE" id="PS51186"/>
    </source>
</evidence>
<proteinExistence type="predicted"/>
<dbReference type="EMBL" id="JABDJR010000197">
    <property type="protein sequence ID" value="NNF06140.1"/>
    <property type="molecule type" value="Genomic_DNA"/>
</dbReference>
<dbReference type="InterPro" id="IPR050832">
    <property type="entry name" value="Bact_Acetyltransf"/>
</dbReference>
<organism evidence="4 5">
    <name type="scientific">Eiseniibacteriota bacterium</name>
    <dbReference type="NCBI Taxonomy" id="2212470"/>
    <lineage>
        <taxon>Bacteria</taxon>
        <taxon>Candidatus Eiseniibacteriota</taxon>
    </lineage>
</organism>
<name>A0A7Y2H1L8_UNCEI</name>
<accession>A0A7Y2H1L8</accession>
<dbReference type="Pfam" id="PF00583">
    <property type="entry name" value="Acetyltransf_1"/>
    <property type="match status" value="1"/>
</dbReference>
<evidence type="ECO:0000313" key="4">
    <source>
        <dbReference type="EMBL" id="NNF06140.1"/>
    </source>
</evidence>
<feature type="domain" description="N-acetyltransferase" evidence="3">
    <location>
        <begin position="3"/>
        <end position="163"/>
    </location>
</feature>
<dbReference type="SUPFAM" id="SSF55729">
    <property type="entry name" value="Acyl-CoA N-acyltransferases (Nat)"/>
    <property type="match status" value="1"/>
</dbReference>
<dbReference type="PANTHER" id="PTHR43877">
    <property type="entry name" value="AMINOALKYLPHOSPHONATE N-ACETYLTRANSFERASE-RELATED-RELATED"/>
    <property type="match status" value="1"/>
</dbReference>
<dbReference type="PROSITE" id="PS51186">
    <property type="entry name" value="GNAT"/>
    <property type="match status" value="1"/>
</dbReference>
<comment type="caution">
    <text evidence="4">The sequence shown here is derived from an EMBL/GenBank/DDBJ whole genome shotgun (WGS) entry which is preliminary data.</text>
</comment>
<keyword evidence="1 4" id="KW-0808">Transferase</keyword>
<dbReference type="CDD" id="cd04301">
    <property type="entry name" value="NAT_SF"/>
    <property type="match status" value="1"/>
</dbReference>
<reference evidence="4 5" key="1">
    <citation type="submission" date="2020-03" db="EMBL/GenBank/DDBJ databases">
        <title>Metabolic flexibility allows generalist bacteria to become dominant in a frequently disturbed ecosystem.</title>
        <authorList>
            <person name="Chen Y.-J."/>
            <person name="Leung P.M."/>
            <person name="Bay S.K."/>
            <person name="Hugenholtz P."/>
            <person name="Kessler A.J."/>
            <person name="Shelley G."/>
            <person name="Waite D.W."/>
            <person name="Cook P.L."/>
            <person name="Greening C."/>
        </authorList>
    </citation>
    <scope>NUCLEOTIDE SEQUENCE [LARGE SCALE GENOMIC DNA]</scope>
    <source>
        <strain evidence="4">SS_bin_28</strain>
    </source>
</reference>
<evidence type="ECO:0000313" key="5">
    <source>
        <dbReference type="Proteomes" id="UP000547674"/>
    </source>
</evidence>
<dbReference type="GO" id="GO:0016747">
    <property type="term" value="F:acyltransferase activity, transferring groups other than amino-acyl groups"/>
    <property type="evidence" value="ECO:0007669"/>
    <property type="project" value="InterPro"/>
</dbReference>
<dbReference type="InterPro" id="IPR016181">
    <property type="entry name" value="Acyl_CoA_acyltransferase"/>
</dbReference>
<dbReference type="Gene3D" id="3.40.630.30">
    <property type="match status" value="1"/>
</dbReference>
<dbReference type="Proteomes" id="UP000547674">
    <property type="component" value="Unassembled WGS sequence"/>
</dbReference>
<evidence type="ECO:0000256" key="2">
    <source>
        <dbReference type="ARBA" id="ARBA00023315"/>
    </source>
</evidence>
<evidence type="ECO:0000256" key="1">
    <source>
        <dbReference type="ARBA" id="ARBA00022679"/>
    </source>
</evidence>
<sequence length="164" mass="17872">MRFEIRPATRSDAVSMVDLLNPIIEAGNQTVMDQQVTSEDQASFISQFPTQGIFLVAVAVGGYELFGMQDVIPHPSNSGPLTGEISTFVSQERQGLGVGRALMMQTLEFAKAKGYQKLIATIRMDNNLAQAYYRAQGFKVVGRTSKPGGKGEIEQIVTELELGQ</sequence>
<gene>
    <name evidence="4" type="ORF">HKN21_05215</name>
</gene>
<dbReference type="InterPro" id="IPR000182">
    <property type="entry name" value="GNAT_dom"/>
</dbReference>
<dbReference type="AlphaFoldDB" id="A0A7Y2H1L8"/>
<protein>
    <submittedName>
        <fullName evidence="4">GNAT family N-acetyltransferase</fullName>
    </submittedName>
</protein>
<keyword evidence="2" id="KW-0012">Acyltransferase</keyword>